<gene>
    <name evidence="2" type="ORF">KI688_003187</name>
</gene>
<evidence type="ECO:0000256" key="1">
    <source>
        <dbReference type="SAM" id="MobiDB-lite"/>
    </source>
</evidence>
<accession>A0A9P7XPE9</accession>
<keyword evidence="3" id="KW-1185">Reference proteome</keyword>
<name>A0A9P7XPE9_9FUNG</name>
<sequence length="397" mass="45769">MFDQEGKALSYGDKDQALVAASLFANRTIDQRVRYLHQLDEGWEDGIQWADGAIDELRGYNAEAEKGRPWTADWEQSDNYTVWNCILIEQGLNFAKESMPEFQTSNTFHGHCKLAHGVSILRAAVKEVLDRSRPHRVGIVECNDPSSWKKTVEDAEDRLVSWAHRHIKGNLCYEISRLHDKHNKYKDQLVESIDNMLGLLMYQRCMFGNHDLVLKEVDPQLVEHAFGRIKIIRGRAVTVMDEPFVSKAVENYFAAIDPYFAREVRKRMVKSTAIEQGCVFERFMMKVFNWNDALSTVSAPKIEGHAKTFRKYCPNNVYISLIVAYPTKWTDRLPVPSELPKDPSGVQQVVINVSDDNFSDIFPKEHVEFIDRLKNARKRSADDDDSNDEDYSKKQRS</sequence>
<evidence type="ECO:0000313" key="2">
    <source>
        <dbReference type="EMBL" id="KAG9064925.1"/>
    </source>
</evidence>
<dbReference type="OrthoDB" id="2428224at2759"/>
<feature type="region of interest" description="Disordered" evidence="1">
    <location>
        <begin position="377"/>
        <end position="397"/>
    </location>
</feature>
<dbReference type="EMBL" id="JAHRHY010000013">
    <property type="protein sequence ID" value="KAG9064925.1"/>
    <property type="molecule type" value="Genomic_DNA"/>
</dbReference>
<dbReference type="AlphaFoldDB" id="A0A9P7XPE9"/>
<reference evidence="2" key="1">
    <citation type="submission" date="2021-06" db="EMBL/GenBank/DDBJ databases">
        <title>Genome Sequence of Mortierella hyaline Strain SCG-10, a Cold-Adapted, Nitrate-Reducing Fungus Isolated from Soil in Minnesota, USA.</title>
        <authorList>
            <person name="Aldossari N."/>
        </authorList>
    </citation>
    <scope>NUCLEOTIDE SEQUENCE</scope>
    <source>
        <strain evidence="2">SCG-10</strain>
    </source>
</reference>
<proteinExistence type="predicted"/>
<comment type="caution">
    <text evidence="2">The sequence shown here is derived from an EMBL/GenBank/DDBJ whole genome shotgun (WGS) entry which is preliminary data.</text>
</comment>
<organism evidence="2 3">
    <name type="scientific">Linnemannia hyalina</name>
    <dbReference type="NCBI Taxonomy" id="64524"/>
    <lineage>
        <taxon>Eukaryota</taxon>
        <taxon>Fungi</taxon>
        <taxon>Fungi incertae sedis</taxon>
        <taxon>Mucoromycota</taxon>
        <taxon>Mortierellomycotina</taxon>
        <taxon>Mortierellomycetes</taxon>
        <taxon>Mortierellales</taxon>
        <taxon>Mortierellaceae</taxon>
        <taxon>Linnemannia</taxon>
    </lineage>
</organism>
<dbReference type="Proteomes" id="UP000707451">
    <property type="component" value="Unassembled WGS sequence"/>
</dbReference>
<protein>
    <submittedName>
        <fullName evidence="2">Uncharacterized protein</fullName>
    </submittedName>
</protein>
<evidence type="ECO:0000313" key="3">
    <source>
        <dbReference type="Proteomes" id="UP000707451"/>
    </source>
</evidence>